<dbReference type="GeneID" id="92177501"/>
<accession>A0AAW0Z636</accession>
<dbReference type="Proteomes" id="UP001388673">
    <property type="component" value="Unassembled WGS sequence"/>
</dbReference>
<evidence type="ECO:0000313" key="3">
    <source>
        <dbReference type="Proteomes" id="UP001388673"/>
    </source>
</evidence>
<comment type="caution">
    <text evidence="2">The sequence shown here is derived from an EMBL/GenBank/DDBJ whole genome shotgun (WGS) entry which is preliminary data.</text>
</comment>
<feature type="compositionally biased region" description="Polar residues" evidence="1">
    <location>
        <begin position="98"/>
        <end position="115"/>
    </location>
</feature>
<evidence type="ECO:0000256" key="1">
    <source>
        <dbReference type="SAM" id="MobiDB-lite"/>
    </source>
</evidence>
<protein>
    <submittedName>
        <fullName evidence="2">Uncharacterized protein</fullName>
    </submittedName>
</protein>
<feature type="region of interest" description="Disordered" evidence="1">
    <location>
        <begin position="21"/>
        <end position="115"/>
    </location>
</feature>
<dbReference type="KEGG" id="kne:92177501"/>
<name>A0AAW0Z636_9TREE</name>
<evidence type="ECO:0000313" key="2">
    <source>
        <dbReference type="EMBL" id="KAK8869673.1"/>
    </source>
</evidence>
<proteinExistence type="predicted"/>
<dbReference type="RefSeq" id="XP_066805919.1">
    <property type="nucleotide sequence ID" value="XM_066943377.1"/>
</dbReference>
<reference evidence="2 3" key="1">
    <citation type="journal article" date="2024" name="bioRxiv">
        <title>Comparative genomics of Cryptococcus and Kwoniella reveals pathogenesis evolution and contrasting karyotype dynamics via intercentromeric recombination or chromosome fusion.</title>
        <authorList>
            <person name="Coelho M.A."/>
            <person name="David-Palma M."/>
            <person name="Shea T."/>
            <person name="Bowers K."/>
            <person name="McGinley-Smith S."/>
            <person name="Mohammad A.W."/>
            <person name="Gnirke A."/>
            <person name="Yurkov A.M."/>
            <person name="Nowrousian M."/>
            <person name="Sun S."/>
            <person name="Cuomo C.A."/>
            <person name="Heitman J."/>
        </authorList>
    </citation>
    <scope>NUCLEOTIDE SEQUENCE [LARGE SCALE GENOMIC DNA]</scope>
    <source>
        <strain evidence="2 3">CBS 13917</strain>
    </source>
</reference>
<feature type="compositionally biased region" description="Low complexity" evidence="1">
    <location>
        <begin position="56"/>
        <end position="66"/>
    </location>
</feature>
<gene>
    <name evidence="2" type="ORF">IAR55_000241</name>
</gene>
<keyword evidence="3" id="KW-1185">Reference proteome</keyword>
<organism evidence="2 3">
    <name type="scientific">Kwoniella newhampshirensis</name>
    <dbReference type="NCBI Taxonomy" id="1651941"/>
    <lineage>
        <taxon>Eukaryota</taxon>
        <taxon>Fungi</taxon>
        <taxon>Dikarya</taxon>
        <taxon>Basidiomycota</taxon>
        <taxon>Agaricomycotina</taxon>
        <taxon>Tremellomycetes</taxon>
        <taxon>Tremellales</taxon>
        <taxon>Cryptococcaceae</taxon>
        <taxon>Kwoniella</taxon>
    </lineage>
</organism>
<dbReference type="EMBL" id="JBCAWK010000001">
    <property type="protein sequence ID" value="KAK8869673.1"/>
    <property type="molecule type" value="Genomic_DNA"/>
</dbReference>
<sequence>MSSNSGQSQTSDWLAKVSEVRRDWESNGSEVVGEQAGGSVLVFDLHPERNYSESQNAAGASNPGAGSSAGAGGNPGAPSTADPRSGAPTGQYIDRVASTRSGQTQSADRTSGYAS</sequence>
<dbReference type="AlphaFoldDB" id="A0AAW0Z636"/>